<dbReference type="InterPro" id="IPR036318">
    <property type="entry name" value="FAD-bd_PCMH-like_sf"/>
</dbReference>
<keyword evidence="3 14" id="KW-0500">Molybdenum</keyword>
<comment type="caution">
    <text evidence="16">The sequence shown here is derived from an EMBL/GenBank/DDBJ whole genome shotgun (WGS) entry which is preliminary data.</text>
</comment>
<dbReference type="InterPro" id="IPR006058">
    <property type="entry name" value="2Fe2S_fd_BS"/>
</dbReference>
<feature type="binding site" evidence="13">
    <location>
        <position position="952"/>
    </location>
    <ligand>
        <name>substrate</name>
    </ligand>
</feature>
<reference evidence="16" key="1">
    <citation type="journal article" date="2022" name="Proc. Natl. Acad. Sci. U.S.A.">
        <title>Life cycle and functional genomics of the unicellular red alga Galdieria for elucidating algal and plant evolution and industrial use.</title>
        <authorList>
            <person name="Hirooka S."/>
            <person name="Itabashi T."/>
            <person name="Ichinose T.M."/>
            <person name="Onuma R."/>
            <person name="Fujiwara T."/>
            <person name="Yamashita S."/>
            <person name="Jong L.W."/>
            <person name="Tomita R."/>
            <person name="Iwane A.H."/>
            <person name="Miyagishima S.Y."/>
        </authorList>
    </citation>
    <scope>NUCLEOTIDE SEQUENCE</scope>
    <source>
        <strain evidence="16">NBRC 102759</strain>
    </source>
</reference>
<evidence type="ECO:0000256" key="8">
    <source>
        <dbReference type="ARBA" id="ARBA00023002"/>
    </source>
</evidence>
<dbReference type="Pfam" id="PF03450">
    <property type="entry name" value="CO_deh_flav_C"/>
    <property type="match status" value="1"/>
</dbReference>
<name>A0A9C7UMF7_9RHOD</name>
<keyword evidence="6 14" id="KW-0479">Metal-binding</keyword>
<keyword evidence="10 14" id="KW-0411">Iron-sulfur</keyword>
<dbReference type="PIRSF" id="PIRSF000127">
    <property type="entry name" value="Xanthine_DH"/>
    <property type="match status" value="1"/>
</dbReference>
<dbReference type="GO" id="GO:0016491">
    <property type="term" value="F:oxidoreductase activity"/>
    <property type="evidence" value="ECO:0007669"/>
    <property type="project" value="UniProtKB-KW"/>
</dbReference>
<dbReference type="Gene3D" id="3.90.1170.50">
    <property type="entry name" value="Aldehyde oxidase/xanthine dehydrogenase, a/b hammerhead"/>
    <property type="match status" value="1"/>
</dbReference>
<proteinExistence type="inferred from homology"/>
<dbReference type="GO" id="GO:0005506">
    <property type="term" value="F:iron ion binding"/>
    <property type="evidence" value="ECO:0007669"/>
    <property type="project" value="InterPro"/>
</dbReference>
<evidence type="ECO:0000256" key="14">
    <source>
        <dbReference type="PIRSR" id="PIRSR000127-3"/>
    </source>
</evidence>
<dbReference type="InterPro" id="IPR002346">
    <property type="entry name" value="Mopterin_DH_FAD-bd"/>
</dbReference>
<dbReference type="Gene3D" id="3.30.465.10">
    <property type="match status" value="1"/>
</dbReference>
<evidence type="ECO:0000256" key="9">
    <source>
        <dbReference type="ARBA" id="ARBA00023004"/>
    </source>
</evidence>
<dbReference type="InterPro" id="IPR016166">
    <property type="entry name" value="FAD-bd_PCMH"/>
</dbReference>
<dbReference type="InterPro" id="IPR000674">
    <property type="entry name" value="Ald_Oxase/Xan_DH_a/b"/>
</dbReference>
<evidence type="ECO:0000256" key="12">
    <source>
        <dbReference type="PIRSR" id="PIRSR000127-1"/>
    </source>
</evidence>
<dbReference type="InterPro" id="IPR016169">
    <property type="entry name" value="FAD-bd_PCMH_sub2"/>
</dbReference>
<dbReference type="SUPFAM" id="SSF54665">
    <property type="entry name" value="CO dehydrogenase molybdoprotein N-domain-like"/>
    <property type="match status" value="1"/>
</dbReference>
<organism evidence="16 17">
    <name type="scientific">Galdieria partita</name>
    <dbReference type="NCBI Taxonomy" id="83374"/>
    <lineage>
        <taxon>Eukaryota</taxon>
        <taxon>Rhodophyta</taxon>
        <taxon>Bangiophyceae</taxon>
        <taxon>Galdieriales</taxon>
        <taxon>Galdieriaceae</taxon>
        <taxon>Galdieria</taxon>
    </lineage>
</organism>
<dbReference type="PROSITE" id="PS51387">
    <property type="entry name" value="FAD_PCMH"/>
    <property type="match status" value="1"/>
</dbReference>
<evidence type="ECO:0000256" key="11">
    <source>
        <dbReference type="ARBA" id="ARBA00034078"/>
    </source>
</evidence>
<keyword evidence="4" id="KW-0285">Flavoprotein</keyword>
<evidence type="ECO:0000256" key="4">
    <source>
        <dbReference type="ARBA" id="ARBA00022630"/>
    </source>
</evidence>
<dbReference type="Pfam" id="PF01315">
    <property type="entry name" value="Ald_Xan_dh_C"/>
    <property type="match status" value="1"/>
</dbReference>
<dbReference type="SMART" id="SM01092">
    <property type="entry name" value="CO_deh_flav_C"/>
    <property type="match status" value="1"/>
</dbReference>
<dbReference type="InterPro" id="IPR002888">
    <property type="entry name" value="2Fe-2S-bd"/>
</dbReference>
<dbReference type="Gene3D" id="1.10.150.120">
    <property type="entry name" value="[2Fe-2S]-binding domain"/>
    <property type="match status" value="1"/>
</dbReference>
<feature type="binding site" evidence="13">
    <location>
        <position position="347"/>
    </location>
    <ligand>
        <name>FAD</name>
        <dbReference type="ChEBI" id="CHEBI:57692"/>
    </ligand>
</feature>
<dbReference type="GO" id="GO:0051537">
    <property type="term" value="F:2 iron, 2 sulfur cluster binding"/>
    <property type="evidence" value="ECO:0007669"/>
    <property type="project" value="UniProtKB-KW"/>
</dbReference>
<dbReference type="InterPro" id="IPR036683">
    <property type="entry name" value="CO_DH_flav_C_dom_sf"/>
</dbReference>
<feature type="binding site" evidence="14">
    <location>
        <position position="128"/>
    </location>
    <ligand>
        <name>[2Fe-2S] cluster</name>
        <dbReference type="ChEBI" id="CHEBI:190135"/>
        <label>2</label>
    </ligand>
</feature>
<feature type="binding site" evidence="14">
    <location>
        <position position="125"/>
    </location>
    <ligand>
        <name>[2Fe-2S] cluster</name>
        <dbReference type="ChEBI" id="CHEBI:190135"/>
        <label>2</label>
    </ligand>
</feature>
<feature type="binding site" evidence="14">
    <location>
        <position position="60"/>
    </location>
    <ligand>
        <name>[2Fe-2S] cluster</name>
        <dbReference type="ChEBI" id="CHEBI:190135"/>
        <label>1</label>
    </ligand>
</feature>
<dbReference type="InterPro" id="IPR016167">
    <property type="entry name" value="FAD-bd_PCMH_sub1"/>
</dbReference>
<feature type="binding site" evidence="14">
    <location>
        <position position="164"/>
    </location>
    <ligand>
        <name>[2Fe-2S] cluster</name>
        <dbReference type="ChEBI" id="CHEBI:190135"/>
        <label>2</label>
    </ligand>
</feature>
<dbReference type="Pfam" id="PF20256">
    <property type="entry name" value="MoCoBD_2"/>
    <property type="match status" value="1"/>
</dbReference>
<dbReference type="SUPFAM" id="SSF56176">
    <property type="entry name" value="FAD-binding/transporter-associated domain-like"/>
    <property type="match status" value="1"/>
</dbReference>
<keyword evidence="5 14" id="KW-0001">2Fe-2S</keyword>
<feature type="binding site" evidence="13">
    <location>
        <position position="415"/>
    </location>
    <ligand>
        <name>FAD</name>
        <dbReference type="ChEBI" id="CHEBI:57692"/>
    </ligand>
</feature>
<dbReference type="Proteomes" id="UP001061958">
    <property type="component" value="Unassembled WGS sequence"/>
</dbReference>
<feature type="binding site" evidence="14">
    <location>
        <position position="805"/>
    </location>
    <ligand>
        <name>Mo-molybdopterin</name>
        <dbReference type="ChEBI" id="CHEBI:71302"/>
    </ligand>
    <ligandPart>
        <name>Mo</name>
        <dbReference type="ChEBI" id="CHEBI:28685"/>
    </ligandPart>
</feature>
<dbReference type="PANTHER" id="PTHR45444">
    <property type="entry name" value="XANTHINE DEHYDROGENASE"/>
    <property type="match status" value="1"/>
</dbReference>
<keyword evidence="7 13" id="KW-0274">FAD</keyword>
<dbReference type="InterPro" id="IPR036010">
    <property type="entry name" value="2Fe-2S_ferredoxin-like_sf"/>
</dbReference>
<dbReference type="SMART" id="SM01008">
    <property type="entry name" value="Ald_Xan_dh_C"/>
    <property type="match status" value="1"/>
</dbReference>
<dbReference type="EMBL" id="BQMJ01000001">
    <property type="protein sequence ID" value="GJQ08216.1"/>
    <property type="molecule type" value="Genomic_DNA"/>
</dbReference>
<dbReference type="Pfam" id="PF00941">
    <property type="entry name" value="FAD_binding_5"/>
    <property type="match status" value="1"/>
</dbReference>
<dbReference type="SUPFAM" id="SSF54292">
    <property type="entry name" value="2Fe-2S ferredoxin-like"/>
    <property type="match status" value="1"/>
</dbReference>
<dbReference type="SUPFAM" id="SSF47741">
    <property type="entry name" value="CO dehydrogenase ISP C-domain like"/>
    <property type="match status" value="1"/>
</dbReference>
<dbReference type="InterPro" id="IPR046867">
    <property type="entry name" value="AldOxase/xan_DH_MoCoBD2"/>
</dbReference>
<dbReference type="Gene3D" id="3.30.390.50">
    <property type="entry name" value="CO dehydrogenase flavoprotein, C-terminal domain"/>
    <property type="match status" value="1"/>
</dbReference>
<feature type="binding site" evidence="13">
    <location>
        <position position="433"/>
    </location>
    <ligand>
        <name>FAD</name>
        <dbReference type="ChEBI" id="CHEBI:57692"/>
    </ligand>
</feature>
<keyword evidence="17" id="KW-1185">Reference proteome</keyword>
<feature type="binding site" evidence="14">
    <location>
        <position position="950"/>
    </location>
    <ligand>
        <name>Mo-molybdopterin</name>
        <dbReference type="ChEBI" id="CHEBI:71302"/>
    </ligand>
    <ligandPart>
        <name>Mo</name>
        <dbReference type="ChEBI" id="CHEBI:28685"/>
    </ligandPart>
</feature>
<protein>
    <recommendedName>
        <fullName evidence="15">FAD-binding PCMH-type domain-containing protein</fullName>
    </recommendedName>
</protein>
<dbReference type="FunFam" id="3.30.365.10:FF:000003">
    <property type="entry name" value="Aldehyde oxidase 1"/>
    <property type="match status" value="1"/>
</dbReference>
<evidence type="ECO:0000256" key="13">
    <source>
        <dbReference type="PIRSR" id="PIRSR000127-2"/>
    </source>
</evidence>
<feature type="binding site" evidence="14">
    <location>
        <position position="55"/>
    </location>
    <ligand>
        <name>[2Fe-2S] cluster</name>
        <dbReference type="ChEBI" id="CHEBI:190135"/>
        <label>1</label>
    </ligand>
</feature>
<dbReference type="GO" id="GO:0071949">
    <property type="term" value="F:FAD binding"/>
    <property type="evidence" value="ECO:0007669"/>
    <property type="project" value="InterPro"/>
</dbReference>
<dbReference type="InterPro" id="IPR001041">
    <property type="entry name" value="2Fe-2S_ferredoxin-type"/>
</dbReference>
<dbReference type="InterPro" id="IPR012675">
    <property type="entry name" value="Beta-grasp_dom_sf"/>
</dbReference>
<dbReference type="InterPro" id="IPR005107">
    <property type="entry name" value="CO_DH_flav_C"/>
</dbReference>
<dbReference type="FunFam" id="3.30.365.10:FF:000004">
    <property type="entry name" value="Xanthine dehydrogenase oxidase"/>
    <property type="match status" value="1"/>
</dbReference>
<accession>A0A9C7UMF7</accession>
<feature type="binding site" evidence="13">
    <location>
        <begin position="357"/>
        <end position="361"/>
    </location>
    <ligand>
        <name>FAD</name>
        <dbReference type="ChEBI" id="CHEBI:57692"/>
    </ligand>
</feature>
<comment type="cofactor">
    <cofactor evidence="1 13">
        <name>FAD</name>
        <dbReference type="ChEBI" id="CHEBI:57692"/>
    </cofactor>
</comment>
<dbReference type="InterPro" id="IPR036884">
    <property type="entry name" value="2Fe-2S-bd_dom_sf"/>
</dbReference>
<feature type="binding site" evidence="14">
    <location>
        <position position="63"/>
    </location>
    <ligand>
        <name>[2Fe-2S] cluster</name>
        <dbReference type="ChEBI" id="CHEBI:190135"/>
        <label>1</label>
    </ligand>
</feature>
<keyword evidence="9 14" id="KW-0408">Iron</keyword>
<comment type="cofactor">
    <cofactor evidence="14">
        <name>[2Fe-2S] cluster</name>
        <dbReference type="ChEBI" id="CHEBI:190135"/>
    </cofactor>
    <text evidence="14">Binds 2 [2Fe-2S] clusters.</text>
</comment>
<feature type="binding site" evidence="13">
    <location>
        <position position="918"/>
    </location>
    <ligand>
        <name>substrate</name>
    </ligand>
</feature>
<dbReference type="OrthoDB" id="4392at2759"/>
<dbReference type="FunFam" id="3.30.465.10:FF:000004">
    <property type="entry name" value="Xanthine dehydrogenase/oxidase"/>
    <property type="match status" value="1"/>
</dbReference>
<evidence type="ECO:0000256" key="6">
    <source>
        <dbReference type="ARBA" id="ARBA00022723"/>
    </source>
</evidence>
<feature type="binding site" evidence="14">
    <location>
        <position position="836"/>
    </location>
    <ligand>
        <name>Mo-molybdopterin</name>
        <dbReference type="ChEBI" id="CHEBI:71302"/>
    </ligand>
    <ligandPart>
        <name>Mo</name>
        <dbReference type="ChEBI" id="CHEBI:28685"/>
    </ligandPart>
</feature>
<gene>
    <name evidence="16" type="ORF">GpartN1_g7.t1</name>
</gene>
<dbReference type="Gene3D" id="3.30.43.10">
    <property type="entry name" value="Uridine Diphospho-n-acetylenolpyruvylglucosamine Reductase, domain 2"/>
    <property type="match status" value="1"/>
</dbReference>
<comment type="similarity">
    <text evidence="2">Belongs to the xanthine dehydrogenase family.</text>
</comment>
<evidence type="ECO:0000256" key="10">
    <source>
        <dbReference type="ARBA" id="ARBA00023014"/>
    </source>
</evidence>
<dbReference type="InterPro" id="IPR008274">
    <property type="entry name" value="AldOxase/xan_DH_MoCoBD1"/>
</dbReference>
<feature type="binding site" evidence="14">
    <location>
        <position position="166"/>
    </location>
    <ligand>
        <name>[2Fe-2S] cluster</name>
        <dbReference type="ChEBI" id="CHEBI:190135"/>
        <label>2</label>
    </ligand>
</feature>
<dbReference type="InterPro" id="IPR016208">
    <property type="entry name" value="Ald_Oxase/xanthine_DH-like"/>
</dbReference>
<dbReference type="Pfam" id="PF01799">
    <property type="entry name" value="Fer2_2"/>
    <property type="match status" value="1"/>
</dbReference>
<evidence type="ECO:0000259" key="15">
    <source>
        <dbReference type="PROSITE" id="PS51387"/>
    </source>
</evidence>
<evidence type="ECO:0000313" key="17">
    <source>
        <dbReference type="Proteomes" id="UP001061958"/>
    </source>
</evidence>
<sequence length="1378" mass="153636">MLKTISTESKSLGDTRVAMVLCYINGISHQVQKPEKLLIDYLREDCSLTGTKLGCGEGGCGACTVWIWTVDPVSMQPICYTVNACLVNLAMVDSCYIMTIEGIGNRKKGLHPIQKLLTQYGGSQCGFCTPGILMSMYGLGQKCKASKTVLDIEQVESHFDGNLCRCTGYRSIFDAFKEYVQVANQSGTEEQPPQDLLQNLLNVFGTRRRTLRIFTSNAEYLHSMTDSSSLSSYLHFSPSSNINIDHIFIRPTSLEQVMHYKRVYPLAKFIVGNSEVGIDVKMKHRQWKQFILLNDVPELLHLNMCSDGCHIGAAVSLDKILEHIEQLKRSEHRFRAFYALGKQLKRFGGVQIRNVASLGGNIVTASPISDIQPLLVAMNATFQWISCNDGIYKKAIASDFFVGYRQTLLHEDDLLVDIWIPFTNESEYVFAYKVSRRQEDDIAIVSAAMRFVLRSACYPDTISFRSTLNKDILEDVSIVYGGMAERIKRAEQTEAALRGSPLDPRLLMPICFDTLDRDFVLNADSPGGMVAFRKTIACSLLLRSFYRLEHTLQIMASHSIHLPKEEDERDELDPSFSCRAIQTIPQHLKSNSGFLGSSSPHPAPFLQCSGEAQYVDDIPNASMDTLYGAFILSSEPHANVLSIDCSQVYDTLPGMTRIFFSQDVPGTNSFSIVHGVCDEQVFCSGHVTAVGQVIGFVVADTREHAKMAARLVKIEYERLPAILTIEDARAQESFEPCCGRMNLSSVLSPHWIEDGNVDEVMNRTDLLKVSGKMKIGAQEHFYLETHGCLAIPGENDELVLFVSTQSPAKTQMAVSKVLGLESHKVVCKTKRIGGGFGGKETRNIFISCAVAVAAHLLKKPVRISLDREEDMCMTGHRHPFLGEYRVAFDKLGKILAVETLLFANIGNTLDLSMAVLDRALFHSENVYFIPNVRFIGRLCWTHIISNTAFRGFGGPQAMAIAETWIHHVAHQLKMDPESVRSINMYRSEGFVPNTPYGMPLIGWTGWQCWQSVLESSDFWNRKQQITEYNAQHRYRKRGIAAVPTKFGISFTNKTYNQAGVLVLIYLDGSVLVSHGGVEMGQGLYAKIVQIVASEFDIPLHKVYISETSTDKVPNASPTAASSSTDLYGMAAIDACRQLLDRLKTVDKDFCLSWEARIQKAYHERISLSATGFYCTPEIDSVDLSQNQKGNPFYYFTVGAAVSEIELDTLTGEHHILRTDIMMDIGRPLHPVIDIGQVEGGFVQGLGLFTLEEVILGDEDHSWLPRGHLFTKGPSTYKLPGFHDIPRDFRVSFLSNAVNHRPIIHGSKAVGEPPLFLAFSVFEALRNAIESARSDLSSDACELFCALDSPLTIERIRMACYDEIVSHVLHESKAVKDEK</sequence>
<feature type="binding site" evidence="13">
    <location>
        <position position="840"/>
    </location>
    <ligand>
        <name>substrate</name>
    </ligand>
</feature>
<keyword evidence="8" id="KW-0560">Oxidoreductase</keyword>
<feature type="binding site" evidence="14">
    <location>
        <position position="85"/>
    </location>
    <ligand>
        <name>[2Fe-2S] cluster</name>
        <dbReference type="ChEBI" id="CHEBI:190135"/>
        <label>1</label>
    </ligand>
</feature>
<feature type="binding site" evidence="13">
    <location>
        <position position="1051"/>
    </location>
    <ligand>
        <name>substrate</name>
    </ligand>
</feature>
<dbReference type="SUPFAM" id="SSF55447">
    <property type="entry name" value="CO dehydrogenase flavoprotein C-terminal domain-like"/>
    <property type="match status" value="1"/>
</dbReference>
<evidence type="ECO:0000256" key="3">
    <source>
        <dbReference type="ARBA" id="ARBA00022505"/>
    </source>
</evidence>
<dbReference type="InterPro" id="IPR036856">
    <property type="entry name" value="Ald_Oxase/Xan_DH_a/b_sf"/>
</dbReference>
<feature type="binding site" evidence="14">
    <location>
        <position position="1120"/>
    </location>
    <ligand>
        <name>Mo-molybdopterin</name>
        <dbReference type="ChEBI" id="CHEBI:71302"/>
    </ligand>
    <ligandPart>
        <name>Mo</name>
        <dbReference type="ChEBI" id="CHEBI:28685"/>
    </ligandPart>
</feature>
<feature type="domain" description="FAD-binding PCMH-type" evidence="15">
    <location>
        <begin position="240"/>
        <end position="425"/>
    </location>
</feature>
<comment type="cofactor">
    <cofactor evidence="14">
        <name>Mo-molybdopterin</name>
        <dbReference type="ChEBI" id="CHEBI:71302"/>
    </cofactor>
    <text evidence="14">Binds 1 Mo-molybdopterin (Mo-MPT) cofactor per subunit.</text>
</comment>
<feature type="binding site" evidence="13">
    <location>
        <position position="370"/>
    </location>
    <ligand>
        <name>FAD</name>
        <dbReference type="ChEBI" id="CHEBI:57692"/>
    </ligand>
</feature>
<dbReference type="Pfam" id="PF02738">
    <property type="entry name" value="MoCoBD_1"/>
    <property type="match status" value="1"/>
</dbReference>
<feature type="active site" description="Proton acceptor" evidence="12">
    <location>
        <position position="1311"/>
    </location>
</feature>
<dbReference type="Gene3D" id="3.30.365.10">
    <property type="entry name" value="Aldehyde oxidase/xanthine dehydrogenase, molybdopterin binding domain"/>
    <property type="match status" value="4"/>
</dbReference>
<evidence type="ECO:0000256" key="7">
    <source>
        <dbReference type="ARBA" id="ARBA00022827"/>
    </source>
</evidence>
<comment type="cofactor">
    <cofactor evidence="11">
        <name>[2Fe-2S] cluster</name>
        <dbReference type="ChEBI" id="CHEBI:190135"/>
    </cofactor>
</comment>
<dbReference type="InterPro" id="IPR037165">
    <property type="entry name" value="AldOxase/xan_DH_Mopterin-bd_sf"/>
</dbReference>
<reference evidence="16" key="2">
    <citation type="submission" date="2022-01" db="EMBL/GenBank/DDBJ databases">
        <authorList>
            <person name="Hirooka S."/>
            <person name="Miyagishima S.Y."/>
        </authorList>
    </citation>
    <scope>NUCLEOTIDE SEQUENCE</scope>
    <source>
        <strain evidence="16">NBRC 102759</strain>
    </source>
</reference>
<evidence type="ECO:0000256" key="1">
    <source>
        <dbReference type="ARBA" id="ARBA00001974"/>
    </source>
</evidence>
<dbReference type="PANTHER" id="PTHR45444:SF3">
    <property type="entry name" value="XANTHINE DEHYDROGENASE"/>
    <property type="match status" value="1"/>
</dbReference>
<evidence type="ECO:0000313" key="16">
    <source>
        <dbReference type="EMBL" id="GJQ08216.1"/>
    </source>
</evidence>
<dbReference type="PROSITE" id="PS00197">
    <property type="entry name" value="2FE2S_FER_1"/>
    <property type="match status" value="1"/>
</dbReference>
<evidence type="ECO:0000256" key="2">
    <source>
        <dbReference type="ARBA" id="ARBA00006849"/>
    </source>
</evidence>
<evidence type="ECO:0000256" key="5">
    <source>
        <dbReference type="ARBA" id="ARBA00022714"/>
    </source>
</evidence>
<dbReference type="Pfam" id="PF00111">
    <property type="entry name" value="Fer2"/>
    <property type="match status" value="1"/>
</dbReference>
<dbReference type="SUPFAM" id="SSF56003">
    <property type="entry name" value="Molybdenum cofactor-binding domain"/>
    <property type="match status" value="1"/>
</dbReference>
<dbReference type="Gene3D" id="3.10.20.30">
    <property type="match status" value="1"/>
</dbReference>